<dbReference type="GO" id="GO:0016887">
    <property type="term" value="F:ATP hydrolysis activity"/>
    <property type="evidence" value="ECO:0007669"/>
    <property type="project" value="InterPro"/>
</dbReference>
<comment type="caution">
    <text evidence="6">The sequence shown here is derived from an EMBL/GenBank/DDBJ whole genome shotgun (WGS) entry which is preliminary data.</text>
</comment>
<dbReference type="SUPFAM" id="SSF52540">
    <property type="entry name" value="P-loop containing nucleoside triphosphate hydrolases"/>
    <property type="match status" value="2"/>
</dbReference>
<proteinExistence type="inferred from homology"/>
<evidence type="ECO:0000256" key="1">
    <source>
        <dbReference type="ARBA" id="ARBA00005417"/>
    </source>
</evidence>
<dbReference type="GO" id="GO:0005524">
    <property type="term" value="F:ATP binding"/>
    <property type="evidence" value="ECO:0007669"/>
    <property type="project" value="UniProtKB-KW"/>
</dbReference>
<keyword evidence="3" id="KW-0547">Nucleotide-binding</keyword>
<organism evidence="6 7">
    <name type="scientific">Flavobacterium anhuiense</name>
    <dbReference type="NCBI Taxonomy" id="459526"/>
    <lineage>
        <taxon>Bacteria</taxon>
        <taxon>Pseudomonadati</taxon>
        <taxon>Bacteroidota</taxon>
        <taxon>Flavobacteriia</taxon>
        <taxon>Flavobacteriales</taxon>
        <taxon>Flavobacteriaceae</taxon>
        <taxon>Flavobacterium</taxon>
    </lineage>
</organism>
<dbReference type="PROSITE" id="PS50893">
    <property type="entry name" value="ABC_TRANSPORTER_2"/>
    <property type="match status" value="1"/>
</dbReference>
<sequence>MQIKITMQHWDILLSNQVNKKKLIDNILNGEAAGELAIFNNQKGILFSDIAIEKFIEKEFQYDSVEASPDSHRQLRTFSSGERKKEFLKYCINQKPDFIIFDNPFDHLDQASRVVLADSLEDLTNDIAIIQLLNRTVDVLEFVPNKAQIKDNTFELHPFKKAENHFKTLNTTAIPKATETHTFPENELIRLENVSVSYEERKILNNISWTIKQGEFWQLVGPNGSGKSTILSLITGDNPKGFGQNLFLFGRKKGTGESVWDIKKQIGIYATSMMDLFQKGHTLEQMILSGFFDQIGLYTEPTTHQKNIVTQWLEVIEMTHLKKKRFIDLSIGQQRVALIVRAVLKHPPLLILDEPVEGLDDENVDLVIQLINTIKQETNVSILYVSHRIEQGLAPTSVFELLPSETGSIGKIKYHSELN</sequence>
<dbReference type="RefSeq" id="WP_242502595.1">
    <property type="nucleotide sequence ID" value="NZ_JUIV01000019.1"/>
</dbReference>
<dbReference type="InterPro" id="IPR003593">
    <property type="entry name" value="AAA+_ATPase"/>
</dbReference>
<keyword evidence="4" id="KW-0067">ATP-binding</keyword>
<dbReference type="InterPro" id="IPR027417">
    <property type="entry name" value="P-loop_NTPase"/>
</dbReference>
<comment type="similarity">
    <text evidence="1">Belongs to the ABC transporter superfamily.</text>
</comment>
<reference evidence="6 7" key="1">
    <citation type="submission" date="2014-12" db="EMBL/GenBank/DDBJ databases">
        <title>Genome sequence of Flavobacterium anhuiense RCM74.</title>
        <authorList>
            <person name="Kim J.F."/>
            <person name="Song J.Y."/>
            <person name="Kwak M.-J."/>
            <person name="Lee S.-W."/>
        </authorList>
    </citation>
    <scope>NUCLEOTIDE SEQUENCE [LARGE SCALE GENOMIC DNA]</scope>
    <source>
        <strain evidence="6 7">RCM74</strain>
    </source>
</reference>
<dbReference type="Gene3D" id="3.40.50.300">
    <property type="entry name" value="P-loop containing nucleotide triphosphate hydrolases"/>
    <property type="match status" value="2"/>
</dbReference>
<dbReference type="PANTHER" id="PTHR42734">
    <property type="entry name" value="METAL TRANSPORT SYSTEM ATP-BINDING PROTEIN TM_0124-RELATED"/>
    <property type="match status" value="1"/>
</dbReference>
<dbReference type="InterPro" id="IPR003439">
    <property type="entry name" value="ABC_transporter-like_ATP-bd"/>
</dbReference>
<dbReference type="PANTHER" id="PTHR42734:SF17">
    <property type="entry name" value="METAL TRANSPORT SYSTEM ATP-BINDING PROTEIN TM_0124-RELATED"/>
    <property type="match status" value="1"/>
</dbReference>
<evidence type="ECO:0000256" key="3">
    <source>
        <dbReference type="ARBA" id="ARBA00022741"/>
    </source>
</evidence>
<keyword evidence="2" id="KW-0813">Transport</keyword>
<evidence type="ECO:0000313" key="7">
    <source>
        <dbReference type="Proteomes" id="UP000290433"/>
    </source>
</evidence>
<evidence type="ECO:0000256" key="2">
    <source>
        <dbReference type="ARBA" id="ARBA00022448"/>
    </source>
</evidence>
<evidence type="ECO:0000313" key="6">
    <source>
        <dbReference type="EMBL" id="RYJ37125.1"/>
    </source>
</evidence>
<dbReference type="Proteomes" id="UP000290433">
    <property type="component" value="Unassembled WGS sequence"/>
</dbReference>
<accession>A0A444VU11</accession>
<dbReference type="InterPro" id="IPR050153">
    <property type="entry name" value="Metal_Ion_Import_ABC"/>
</dbReference>
<feature type="domain" description="ABC transporter" evidence="5">
    <location>
        <begin position="189"/>
        <end position="419"/>
    </location>
</feature>
<evidence type="ECO:0000256" key="4">
    <source>
        <dbReference type="ARBA" id="ARBA00022840"/>
    </source>
</evidence>
<dbReference type="AlphaFoldDB" id="A0A444VU11"/>
<dbReference type="EMBL" id="JUIV01000019">
    <property type="protein sequence ID" value="RYJ37125.1"/>
    <property type="molecule type" value="Genomic_DNA"/>
</dbReference>
<gene>
    <name evidence="6" type="ORF">NU08_3879</name>
</gene>
<name>A0A444VU11_9FLAO</name>
<dbReference type="Pfam" id="PF00005">
    <property type="entry name" value="ABC_tran"/>
    <property type="match status" value="1"/>
</dbReference>
<evidence type="ECO:0000259" key="5">
    <source>
        <dbReference type="PROSITE" id="PS50893"/>
    </source>
</evidence>
<dbReference type="SMART" id="SM00382">
    <property type="entry name" value="AAA"/>
    <property type="match status" value="1"/>
</dbReference>
<protein>
    <submittedName>
        <fullName evidence="6">ABC transporter-like protein</fullName>
    </submittedName>
</protein>